<feature type="compositionally biased region" description="Basic and acidic residues" evidence="1">
    <location>
        <begin position="446"/>
        <end position="458"/>
    </location>
</feature>
<feature type="compositionally biased region" description="Polar residues" evidence="1">
    <location>
        <begin position="390"/>
        <end position="402"/>
    </location>
</feature>
<sequence length="648" mass="64179">MASMLEMSTMPLATSQVGRPGVQAFSDAPAPADESEGEAAFAGVLESALGRRPSTGAVRGHRSAPDGSRQGDGDSDPGSTQDGLPDGRTDPVAVEATVGVPAGLGLVLEGVSWQGVAPGPTSGDGVAATGPVGDAPTAQTAPALVLGLRGAAQRSAGRAGTDVPTGPDALTAAPGSLPGSGERMAGAAPTAPQGQAGQAVGAVAGETGHGWPRAAVAGHHAPPSSGPRMGPDAVRTVSADTVWRLSMPPAGSRTGAGTHAGVIVAVRADEPVRAGIAAGDAEPFGAGTGGPAAARGSGEGVEANLEAFVVTPKSTELPAATGGPVLSGAAIVGVRADVGSAPAPLHADAAEIAATVTGGSSTPPMQGRDASDAPALRSTSERSEPGGPASTLSAPQAASQPTGAAPATDLQIARDDVEAPRRAARDERTGEGNARRGQDPVPAVRSHSDTTALHRTDSGVEPARVEPVAPSAVPAGATGAEAAHAGTRAVEQASRVVAEQVSRWVESSAHDGGARVRVVDSLLAEDGGELRLQLHPPELGEIRLRLRADGPRLVVQATVQQHETGWMLRHNSHLLERALEQAGLQLAGFSVEVGRHGHDGHPGPSPWGGARSEPLGASGVAAAGAPALAAPERPLWVRLGLGAVDVRV</sequence>
<evidence type="ECO:0000313" key="4">
    <source>
        <dbReference type="Proteomes" id="UP001333102"/>
    </source>
</evidence>
<feature type="region of interest" description="Disordered" evidence="1">
    <location>
        <begin position="155"/>
        <end position="233"/>
    </location>
</feature>
<organism evidence="3 4">
    <name type="scientific">Geochorda subterranea</name>
    <dbReference type="NCBI Taxonomy" id="3109564"/>
    <lineage>
        <taxon>Bacteria</taxon>
        <taxon>Bacillati</taxon>
        <taxon>Bacillota</taxon>
        <taxon>Limnochordia</taxon>
        <taxon>Limnochordales</taxon>
        <taxon>Geochordaceae</taxon>
        <taxon>Geochorda</taxon>
    </lineage>
</organism>
<dbReference type="Pfam" id="PF02120">
    <property type="entry name" value="Flg_hook"/>
    <property type="match status" value="1"/>
</dbReference>
<dbReference type="InterPro" id="IPR021136">
    <property type="entry name" value="Flagellar_hook_control-like_C"/>
</dbReference>
<dbReference type="InterPro" id="IPR038610">
    <property type="entry name" value="FliK-like_C_sf"/>
</dbReference>
<dbReference type="RefSeq" id="WP_324667580.1">
    <property type="nucleotide sequence ID" value="NZ_CP141614.1"/>
</dbReference>
<keyword evidence="4" id="KW-1185">Reference proteome</keyword>
<proteinExistence type="predicted"/>
<feature type="region of interest" description="Disordered" evidence="1">
    <location>
        <begin position="1"/>
        <end position="91"/>
    </location>
</feature>
<dbReference type="EMBL" id="CP141614">
    <property type="protein sequence ID" value="WRP13335.1"/>
    <property type="molecule type" value="Genomic_DNA"/>
</dbReference>
<feature type="compositionally biased region" description="Low complexity" evidence="1">
    <location>
        <begin position="185"/>
        <end position="206"/>
    </location>
</feature>
<dbReference type="Proteomes" id="UP001333102">
    <property type="component" value="Chromosome"/>
</dbReference>
<feature type="domain" description="Flagellar hook-length control protein-like C-terminal" evidence="2">
    <location>
        <begin position="525"/>
        <end position="597"/>
    </location>
</feature>
<feature type="region of interest" description="Disordered" evidence="1">
    <location>
        <begin position="356"/>
        <end position="465"/>
    </location>
</feature>
<keyword evidence="3" id="KW-0282">Flagellum</keyword>
<name>A0ABZ1BL88_9FIRM</name>
<protein>
    <submittedName>
        <fullName evidence="3">Flagellar hook-length control protein FliK</fullName>
    </submittedName>
</protein>
<keyword evidence="3" id="KW-0969">Cilium</keyword>
<evidence type="ECO:0000256" key="1">
    <source>
        <dbReference type="SAM" id="MobiDB-lite"/>
    </source>
</evidence>
<evidence type="ECO:0000313" key="3">
    <source>
        <dbReference type="EMBL" id="WRP13335.1"/>
    </source>
</evidence>
<keyword evidence="3" id="KW-0966">Cell projection</keyword>
<reference evidence="4" key="1">
    <citation type="submission" date="2023-12" db="EMBL/GenBank/DDBJ databases">
        <title>Novel isolates from deep terrestrial aquifers shed light on the physiology and ecology of the class Limnochordia.</title>
        <authorList>
            <person name="Karnachuk O.V."/>
            <person name="Lukina A.P."/>
            <person name="Avakyan M.R."/>
            <person name="Kadnikov V."/>
            <person name="Begmatov S."/>
            <person name="Beletsky A.V."/>
            <person name="Mardanov A.V."/>
            <person name="Ravin N.V."/>
        </authorList>
    </citation>
    <scope>NUCLEOTIDE SEQUENCE [LARGE SCALE GENOMIC DNA]</scope>
    <source>
        <strain evidence="4">LN</strain>
    </source>
</reference>
<dbReference type="Gene3D" id="3.30.750.140">
    <property type="match status" value="1"/>
</dbReference>
<gene>
    <name evidence="3" type="ORF">VLY81_07680</name>
</gene>
<accession>A0ABZ1BL88</accession>
<dbReference type="CDD" id="cd17470">
    <property type="entry name" value="T3SS_Flik_C"/>
    <property type="match status" value="1"/>
</dbReference>
<feature type="compositionally biased region" description="Basic and acidic residues" evidence="1">
    <location>
        <begin position="412"/>
        <end position="438"/>
    </location>
</feature>
<evidence type="ECO:0000259" key="2">
    <source>
        <dbReference type="Pfam" id="PF02120"/>
    </source>
</evidence>